<reference evidence="1" key="1">
    <citation type="submission" date="2018-09" db="EMBL/GenBank/DDBJ databases">
        <title>Murine metabolic-syndrome-specific gut microbial biobank.</title>
        <authorList>
            <person name="Liu C."/>
        </authorList>
    </citation>
    <scope>NUCLEOTIDE SEQUENCE</scope>
    <source>
        <strain evidence="1">D42-62</strain>
    </source>
</reference>
<dbReference type="RefSeq" id="WP_160561869.1">
    <property type="nucleotide sequence ID" value="NZ_QZDT01000055.1"/>
</dbReference>
<comment type="caution">
    <text evidence="1">The sequence shown here is derived from an EMBL/GenBank/DDBJ whole genome shotgun (WGS) entry which is preliminary data.</text>
</comment>
<gene>
    <name evidence="1" type="ORF">D5281_20525</name>
</gene>
<evidence type="ECO:0000313" key="1">
    <source>
        <dbReference type="EMBL" id="NBJ94892.1"/>
    </source>
</evidence>
<dbReference type="Proteomes" id="UP001154420">
    <property type="component" value="Unassembled WGS sequence"/>
</dbReference>
<protein>
    <submittedName>
        <fullName evidence="1">Uncharacterized protein</fullName>
    </submittedName>
</protein>
<dbReference type="AlphaFoldDB" id="A0A9X5BJN5"/>
<name>A0A9X5BJN5_9FIRM</name>
<sequence>MKKNKIRNEENKSKIKLLSEGKLDLPIGRKENIEKIDITNFLKFINEYLNCVEVGLIIFSNIDNEKIFGICKNIFGKEKVQNKTKILVEPKLSCLKNQKLVIKDNQKLNKKIFCLLVEWHKDIKNIILQQLFEVILKDFMKEKKITIGCKVITKEIMYLTITFENCIDIDWVIRNFVLSKKSIMRGKNNLKKQFSEIEKIGLNKWYILDEIYKNFLYNMPIIDIKNIPYILQIIDNLVYEDVKGYFDNLSNCSCKIIEYAGA</sequence>
<proteinExistence type="predicted"/>
<evidence type="ECO:0000313" key="2">
    <source>
        <dbReference type="Proteomes" id="UP001154420"/>
    </source>
</evidence>
<dbReference type="EMBL" id="QZDT01000055">
    <property type="protein sequence ID" value="NBJ94892.1"/>
    <property type="molecule type" value="Genomic_DNA"/>
</dbReference>
<keyword evidence="2" id="KW-1185">Reference proteome</keyword>
<accession>A0A9X5BJN5</accession>
<organism evidence="1 2">
    <name type="scientific">Parablautia muri</name>
    <dbReference type="NCBI Taxonomy" id="2320879"/>
    <lineage>
        <taxon>Bacteria</taxon>
        <taxon>Bacillati</taxon>
        <taxon>Bacillota</taxon>
        <taxon>Clostridia</taxon>
        <taxon>Lachnospirales</taxon>
        <taxon>Lachnospiraceae</taxon>
        <taxon>Parablautia</taxon>
    </lineage>
</organism>